<dbReference type="RefSeq" id="WP_146583756.1">
    <property type="nucleotide sequence ID" value="NZ_SJPO01000001.1"/>
</dbReference>
<reference evidence="3 4" key="1">
    <citation type="submission" date="2019-02" db="EMBL/GenBank/DDBJ databases">
        <title>Deep-cultivation of Planctomycetes and their phenomic and genomic characterization uncovers novel biology.</title>
        <authorList>
            <person name="Wiegand S."/>
            <person name="Jogler M."/>
            <person name="Boedeker C."/>
            <person name="Pinto D."/>
            <person name="Vollmers J."/>
            <person name="Rivas-Marin E."/>
            <person name="Kohn T."/>
            <person name="Peeters S.H."/>
            <person name="Heuer A."/>
            <person name="Rast P."/>
            <person name="Oberbeckmann S."/>
            <person name="Bunk B."/>
            <person name="Jeske O."/>
            <person name="Meyerdierks A."/>
            <person name="Storesund J.E."/>
            <person name="Kallscheuer N."/>
            <person name="Luecker S."/>
            <person name="Lage O.M."/>
            <person name="Pohl T."/>
            <person name="Merkel B.J."/>
            <person name="Hornburger P."/>
            <person name="Mueller R.-W."/>
            <person name="Bruemmer F."/>
            <person name="Labrenz M."/>
            <person name="Spormann A.M."/>
            <person name="Op Den Camp H."/>
            <person name="Overmann J."/>
            <person name="Amann R."/>
            <person name="Jetten M.S.M."/>
            <person name="Mascher T."/>
            <person name="Medema M.H."/>
            <person name="Devos D.P."/>
            <person name="Kaster A.-K."/>
            <person name="Ovreas L."/>
            <person name="Rohde M."/>
            <person name="Galperin M.Y."/>
            <person name="Jogler C."/>
        </authorList>
    </citation>
    <scope>NUCLEOTIDE SEQUENCE [LARGE SCALE GENOMIC DNA]</scope>
    <source>
        <strain evidence="3 4">Pla123a</strain>
    </source>
</reference>
<evidence type="ECO:0000313" key="3">
    <source>
        <dbReference type="EMBL" id="TWT85496.1"/>
    </source>
</evidence>
<evidence type="ECO:0000313" key="4">
    <source>
        <dbReference type="Proteomes" id="UP000318478"/>
    </source>
</evidence>
<dbReference type="Proteomes" id="UP000318478">
    <property type="component" value="Unassembled WGS sequence"/>
</dbReference>
<protein>
    <submittedName>
        <fullName evidence="3">Peptide chain release factor 2</fullName>
    </submittedName>
</protein>
<dbReference type="InterPro" id="IPR045853">
    <property type="entry name" value="Pep_chain_release_fac_I_sf"/>
</dbReference>
<evidence type="ECO:0000259" key="2">
    <source>
        <dbReference type="Pfam" id="PF00472"/>
    </source>
</evidence>
<comment type="similarity">
    <text evidence="1">Belongs to the prokaryotic/mitochondrial release factor family.</text>
</comment>
<dbReference type="PANTHER" id="PTHR43804">
    <property type="entry name" value="LD18447P"/>
    <property type="match status" value="1"/>
</dbReference>
<dbReference type="InterPro" id="IPR017509">
    <property type="entry name" value="PrfH"/>
</dbReference>
<dbReference type="Pfam" id="PF00472">
    <property type="entry name" value="RF-1"/>
    <property type="match status" value="1"/>
</dbReference>
<dbReference type="AlphaFoldDB" id="A0A5C5ZEB6"/>
<dbReference type="InterPro" id="IPR050057">
    <property type="entry name" value="Prokaryotic/Mito_RF"/>
</dbReference>
<dbReference type="NCBIfam" id="TIGR03072">
    <property type="entry name" value="release_prfH"/>
    <property type="match status" value="1"/>
</dbReference>
<dbReference type="EMBL" id="SJPO01000001">
    <property type="protein sequence ID" value="TWT85496.1"/>
    <property type="molecule type" value="Genomic_DNA"/>
</dbReference>
<dbReference type="OrthoDB" id="9806673at2"/>
<accession>A0A5C5ZEB6</accession>
<comment type="caution">
    <text evidence="3">The sequence shown here is derived from an EMBL/GenBank/DDBJ whole genome shotgun (WGS) entry which is preliminary data.</text>
</comment>
<name>A0A5C5ZEB6_9BACT</name>
<dbReference type="SUPFAM" id="SSF75620">
    <property type="entry name" value="Release factor"/>
    <property type="match status" value="1"/>
</dbReference>
<proteinExistence type="inferred from homology"/>
<dbReference type="Gene3D" id="3.30.70.1660">
    <property type="match status" value="1"/>
</dbReference>
<organism evidence="3 4">
    <name type="scientific">Posidoniimonas polymericola</name>
    <dbReference type="NCBI Taxonomy" id="2528002"/>
    <lineage>
        <taxon>Bacteria</taxon>
        <taxon>Pseudomonadati</taxon>
        <taxon>Planctomycetota</taxon>
        <taxon>Planctomycetia</taxon>
        <taxon>Pirellulales</taxon>
        <taxon>Lacipirellulaceae</taxon>
        <taxon>Posidoniimonas</taxon>
    </lineage>
</organism>
<dbReference type="PANTHER" id="PTHR43804:SF9">
    <property type="entry name" value="PEPTIDE CHAIN RELEASE FACTOR HOMOLOG-RELATED"/>
    <property type="match status" value="1"/>
</dbReference>
<feature type="domain" description="Prokaryotic-type class I peptide chain release factors" evidence="2">
    <location>
        <begin position="110"/>
        <end position="185"/>
    </location>
</feature>
<dbReference type="Gene3D" id="3.30.160.20">
    <property type="match status" value="1"/>
</dbReference>
<evidence type="ECO:0000256" key="1">
    <source>
        <dbReference type="ARBA" id="ARBA00010835"/>
    </source>
</evidence>
<sequence length="210" mass="22693">MDNPTWLLVTTGHGPAECELFAAHLVGLISADAESAGVGCELASTTGGACERGVASALLSLSRGDVDEFASRWVGTHQWVCPSPVRPRARRKNWFIGVTALRAPQAPAWRESDLRVDTFRSSGPGGQHANKSDTAVRVTHVPTGLAAVAQEERSQRRNRDLALARFAELFAAQGERGRRSAATEVWRQHAALQRGAAVAVYQGRQFQRQA</sequence>
<keyword evidence="4" id="KW-1185">Reference proteome</keyword>
<dbReference type="GO" id="GO:0003747">
    <property type="term" value="F:translation release factor activity"/>
    <property type="evidence" value="ECO:0007669"/>
    <property type="project" value="InterPro"/>
</dbReference>
<gene>
    <name evidence="3" type="primary">prfB_1</name>
    <name evidence="3" type="ORF">Pla123a_03030</name>
</gene>
<dbReference type="InterPro" id="IPR000352">
    <property type="entry name" value="Pep_chain_release_fac_I"/>
</dbReference>